<sequence>MEYTKTNHILRLFFDSAPNIDIWKHYYGNENIPEYHTKSEVFSQTKEGNYHVTACFFNGFEEVVVNINEDEQTDTRLLISISGFNGTKTPSSTVYSKQGNCVIYRTCATKSIPILSSESSLEGIFLYSNIENSNNKNILEDSTVFDCGDTEKGKSICYLEKGNLSFSRNNITNNKCNEDVSLSYCFFKEIQHQPNIFH</sequence>
<dbReference type="VEuPathDB" id="TrichDB:TVAGG3_1024320"/>
<accession>A2DNA8</accession>
<reference evidence="1" key="1">
    <citation type="submission" date="2006-10" db="EMBL/GenBank/DDBJ databases">
        <authorList>
            <person name="Amadeo P."/>
            <person name="Zhao Q."/>
            <person name="Wortman J."/>
            <person name="Fraser-Liggett C."/>
            <person name="Carlton J."/>
        </authorList>
    </citation>
    <scope>NUCLEOTIDE SEQUENCE</scope>
    <source>
        <strain evidence="1">G3</strain>
    </source>
</reference>
<dbReference type="InParanoid" id="A2DNA8"/>
<keyword evidence="2" id="KW-1185">Reference proteome</keyword>
<dbReference type="VEuPathDB" id="TrichDB:TVAG_306170"/>
<name>A2DNA8_TRIV3</name>
<evidence type="ECO:0000313" key="1">
    <source>
        <dbReference type="EMBL" id="EAY18096.1"/>
    </source>
</evidence>
<protein>
    <submittedName>
        <fullName evidence="1">Uncharacterized protein</fullName>
    </submittedName>
</protein>
<dbReference type="EMBL" id="DS113222">
    <property type="protein sequence ID" value="EAY18096.1"/>
    <property type="molecule type" value="Genomic_DNA"/>
</dbReference>
<proteinExistence type="predicted"/>
<dbReference type="KEGG" id="tva:5463601"/>
<gene>
    <name evidence="1" type="ORF">TVAG_306170</name>
</gene>
<reference evidence="1" key="2">
    <citation type="journal article" date="2007" name="Science">
        <title>Draft genome sequence of the sexually transmitted pathogen Trichomonas vaginalis.</title>
        <authorList>
            <person name="Carlton J.M."/>
            <person name="Hirt R.P."/>
            <person name="Silva J.C."/>
            <person name="Delcher A.L."/>
            <person name="Schatz M."/>
            <person name="Zhao Q."/>
            <person name="Wortman J.R."/>
            <person name="Bidwell S.L."/>
            <person name="Alsmark U.C.M."/>
            <person name="Besteiro S."/>
            <person name="Sicheritz-Ponten T."/>
            <person name="Noel C.J."/>
            <person name="Dacks J.B."/>
            <person name="Foster P.G."/>
            <person name="Simillion C."/>
            <person name="Van de Peer Y."/>
            <person name="Miranda-Saavedra D."/>
            <person name="Barton G.J."/>
            <person name="Westrop G.D."/>
            <person name="Mueller S."/>
            <person name="Dessi D."/>
            <person name="Fiori P.L."/>
            <person name="Ren Q."/>
            <person name="Paulsen I."/>
            <person name="Zhang H."/>
            <person name="Bastida-Corcuera F.D."/>
            <person name="Simoes-Barbosa A."/>
            <person name="Brown M.T."/>
            <person name="Hayes R.D."/>
            <person name="Mukherjee M."/>
            <person name="Okumura C.Y."/>
            <person name="Schneider R."/>
            <person name="Smith A.J."/>
            <person name="Vanacova S."/>
            <person name="Villalvazo M."/>
            <person name="Haas B.J."/>
            <person name="Pertea M."/>
            <person name="Feldblyum T.V."/>
            <person name="Utterback T.R."/>
            <person name="Shu C.L."/>
            <person name="Osoegawa K."/>
            <person name="de Jong P.J."/>
            <person name="Hrdy I."/>
            <person name="Horvathova L."/>
            <person name="Zubacova Z."/>
            <person name="Dolezal P."/>
            <person name="Malik S.B."/>
            <person name="Logsdon J.M. Jr."/>
            <person name="Henze K."/>
            <person name="Gupta A."/>
            <person name="Wang C.C."/>
            <person name="Dunne R.L."/>
            <person name="Upcroft J.A."/>
            <person name="Upcroft P."/>
            <person name="White O."/>
            <person name="Salzberg S.L."/>
            <person name="Tang P."/>
            <person name="Chiu C.-H."/>
            <person name="Lee Y.-S."/>
            <person name="Embley T.M."/>
            <person name="Coombs G.H."/>
            <person name="Mottram J.C."/>
            <person name="Tachezy J."/>
            <person name="Fraser-Liggett C.M."/>
            <person name="Johnson P.J."/>
        </authorList>
    </citation>
    <scope>NUCLEOTIDE SEQUENCE [LARGE SCALE GENOMIC DNA]</scope>
    <source>
        <strain evidence="1">G3</strain>
    </source>
</reference>
<organism evidence="1 2">
    <name type="scientific">Trichomonas vaginalis (strain ATCC PRA-98 / G3)</name>
    <dbReference type="NCBI Taxonomy" id="412133"/>
    <lineage>
        <taxon>Eukaryota</taxon>
        <taxon>Metamonada</taxon>
        <taxon>Parabasalia</taxon>
        <taxon>Trichomonadida</taxon>
        <taxon>Trichomonadidae</taxon>
        <taxon>Trichomonas</taxon>
    </lineage>
</organism>
<dbReference type="AlphaFoldDB" id="A2DNA8"/>
<evidence type="ECO:0000313" key="2">
    <source>
        <dbReference type="Proteomes" id="UP000001542"/>
    </source>
</evidence>
<dbReference type="Proteomes" id="UP000001542">
    <property type="component" value="Unassembled WGS sequence"/>
</dbReference>